<dbReference type="AlphaFoldDB" id="A0A6N8U916"/>
<proteinExistence type="predicted"/>
<reference evidence="2 3" key="2">
    <citation type="submission" date="2020-01" db="EMBL/GenBank/DDBJ databases">
        <title>Clostridiaceae sp. nov. isolated from the gut of human by culturomics.</title>
        <authorList>
            <person name="Chang Y."/>
        </authorList>
    </citation>
    <scope>NUCLEOTIDE SEQUENCE [LARGE SCALE GENOMIC DNA]</scope>
    <source>
        <strain evidence="2 3">DONG20-135</strain>
    </source>
</reference>
<dbReference type="PANTHER" id="PTHR32502:SF26">
    <property type="entry name" value="PHOSPHOTRANSFERASE SYSTEM SUGAR-SPECIFIC EIID COMPONENT"/>
    <property type="match status" value="1"/>
</dbReference>
<dbReference type="Pfam" id="PF03613">
    <property type="entry name" value="EIID-AGA"/>
    <property type="match status" value="1"/>
</dbReference>
<keyword evidence="3" id="KW-1185">Reference proteome</keyword>
<dbReference type="GO" id="GO:0009401">
    <property type="term" value="P:phosphoenolpyruvate-dependent sugar phosphotransferase system"/>
    <property type="evidence" value="ECO:0007669"/>
    <property type="project" value="InterPro"/>
</dbReference>
<dbReference type="InterPro" id="IPR004704">
    <property type="entry name" value="PTS_IID_man"/>
</dbReference>
<evidence type="ECO:0000313" key="3">
    <source>
        <dbReference type="Proteomes" id="UP000434036"/>
    </source>
</evidence>
<feature type="transmembrane region" description="Helical" evidence="1">
    <location>
        <begin position="179"/>
        <end position="199"/>
    </location>
</feature>
<name>A0A6N8U916_9FIRM</name>
<dbReference type="GO" id="GO:0005886">
    <property type="term" value="C:plasma membrane"/>
    <property type="evidence" value="ECO:0007669"/>
    <property type="project" value="TreeGrafter"/>
</dbReference>
<feature type="transmembrane region" description="Helical" evidence="1">
    <location>
        <begin position="250"/>
        <end position="267"/>
    </location>
</feature>
<feature type="transmembrane region" description="Helical" evidence="1">
    <location>
        <begin position="114"/>
        <end position="132"/>
    </location>
</feature>
<gene>
    <name evidence="2" type="ORF">GSF08_10640</name>
</gene>
<keyword evidence="1" id="KW-1133">Transmembrane helix</keyword>
<reference evidence="2 3" key="1">
    <citation type="submission" date="2019-12" db="EMBL/GenBank/DDBJ databases">
        <authorList>
            <person name="Yang R."/>
        </authorList>
    </citation>
    <scope>NUCLEOTIDE SEQUENCE [LARGE SCALE GENOMIC DNA]</scope>
    <source>
        <strain evidence="2 3">DONG20-135</strain>
    </source>
</reference>
<organism evidence="2 3">
    <name type="scientific">Copranaerobaculum intestinale</name>
    <dbReference type="NCBI Taxonomy" id="2692629"/>
    <lineage>
        <taxon>Bacteria</taxon>
        <taxon>Bacillati</taxon>
        <taxon>Bacillota</taxon>
        <taxon>Erysipelotrichia</taxon>
        <taxon>Erysipelotrichales</taxon>
        <taxon>Erysipelotrichaceae</taxon>
        <taxon>Copranaerobaculum</taxon>
    </lineage>
</organism>
<feature type="transmembrane region" description="Helical" evidence="1">
    <location>
        <begin position="219"/>
        <end position="238"/>
    </location>
</feature>
<evidence type="ECO:0000256" key="1">
    <source>
        <dbReference type="SAM" id="Phobius"/>
    </source>
</evidence>
<protein>
    <submittedName>
        <fullName evidence="2">PTS fructose transporter subunit IID</fullName>
    </submittedName>
</protein>
<keyword evidence="1" id="KW-0472">Membrane</keyword>
<sequence>MNNSNVCDKKIRRKVFLRWFLNGESGWNYEKMQGSGYCYSMMPALKEIYKDDPDALQAAVKNHLQFFNTTPHTANIILGVNMAVEQTVKQDGKDAIASIKTGLMGPLAGVGDSLFGVIIDTVLGSIAAYMALEGNPMGCLIWVLVSAIGITALRYAMLEIGYKQGTDVVANISTKMKKITEAASILGLTVVGALIPTVVNAKVPYVFEWGKVKMPVQDMIDSIMPNLLPVLFVVLIYWLLSKKGMNSTRVIIFIIVFAILFNFLGILG</sequence>
<evidence type="ECO:0000313" key="2">
    <source>
        <dbReference type="EMBL" id="MXQ74381.1"/>
    </source>
</evidence>
<dbReference type="InterPro" id="IPR050303">
    <property type="entry name" value="GatZ_KbaZ_carbometab"/>
</dbReference>
<comment type="caution">
    <text evidence="2">The sequence shown here is derived from an EMBL/GenBank/DDBJ whole genome shotgun (WGS) entry which is preliminary data.</text>
</comment>
<dbReference type="EMBL" id="WUUQ01000006">
    <property type="protein sequence ID" value="MXQ74381.1"/>
    <property type="molecule type" value="Genomic_DNA"/>
</dbReference>
<feature type="transmembrane region" description="Helical" evidence="1">
    <location>
        <begin position="138"/>
        <end position="158"/>
    </location>
</feature>
<keyword evidence="1" id="KW-0812">Transmembrane</keyword>
<dbReference type="PROSITE" id="PS51108">
    <property type="entry name" value="PTS_EIID"/>
    <property type="match status" value="1"/>
</dbReference>
<accession>A0A6N8U916</accession>
<dbReference type="Proteomes" id="UP000434036">
    <property type="component" value="Unassembled WGS sequence"/>
</dbReference>
<dbReference type="PANTHER" id="PTHR32502">
    <property type="entry name" value="N-ACETYLGALACTOSAMINE PERMEASE II COMPONENT-RELATED"/>
    <property type="match status" value="1"/>
</dbReference>